<evidence type="ECO:0000313" key="6">
    <source>
        <dbReference type="EMBL" id="VVC44038.1"/>
    </source>
</evidence>
<name>A0A5E4NGK1_9HEMI</name>
<evidence type="ECO:0000256" key="2">
    <source>
        <dbReference type="ARBA" id="ARBA00016725"/>
    </source>
</evidence>
<dbReference type="GO" id="GO:0005930">
    <property type="term" value="C:axoneme"/>
    <property type="evidence" value="ECO:0007669"/>
    <property type="project" value="InterPro"/>
</dbReference>
<comment type="similarity">
    <text evidence="1">Belongs to the CCDC39 family.</text>
</comment>
<dbReference type="GO" id="GO:0005576">
    <property type="term" value="C:extracellular region"/>
    <property type="evidence" value="ECO:0007669"/>
    <property type="project" value="GOC"/>
</dbReference>
<dbReference type="GO" id="GO:0060287">
    <property type="term" value="P:epithelial cilium movement involved in determination of left/right asymmetry"/>
    <property type="evidence" value="ECO:0007669"/>
    <property type="project" value="TreeGrafter"/>
</dbReference>
<comment type="function">
    <text evidence="4">Required for assembly of dynein regulatory complex (DRC) and inner dynein arm (IDA) complexes, which are responsible for ciliary beat regulation, thereby playing a central role in motility in cilia and flagella. Probably acts together with CCDC40 to form a molecular ruler that determines the 96 nanometer (nm) repeat length and arrangements of components in cilia and flagella. Not required for outer dynein arm complexes assembly.</text>
</comment>
<keyword evidence="7" id="KW-1185">Reference proteome</keyword>
<dbReference type="Proteomes" id="UP000325440">
    <property type="component" value="Unassembled WGS sequence"/>
</dbReference>
<organism evidence="6 7">
    <name type="scientific">Cinara cedri</name>
    <dbReference type="NCBI Taxonomy" id="506608"/>
    <lineage>
        <taxon>Eukaryota</taxon>
        <taxon>Metazoa</taxon>
        <taxon>Ecdysozoa</taxon>
        <taxon>Arthropoda</taxon>
        <taxon>Hexapoda</taxon>
        <taxon>Insecta</taxon>
        <taxon>Pterygota</taxon>
        <taxon>Neoptera</taxon>
        <taxon>Paraneoptera</taxon>
        <taxon>Hemiptera</taxon>
        <taxon>Sternorrhyncha</taxon>
        <taxon>Aphidomorpha</taxon>
        <taxon>Aphidoidea</taxon>
        <taxon>Aphididae</taxon>
        <taxon>Lachninae</taxon>
        <taxon>Cinara</taxon>
    </lineage>
</organism>
<evidence type="ECO:0000256" key="1">
    <source>
        <dbReference type="ARBA" id="ARBA00005805"/>
    </source>
</evidence>
<dbReference type="PANTHER" id="PTHR18962">
    <property type="entry name" value="COILED-COIL DOMAIN-CONTAINING PROTEIN 39"/>
    <property type="match status" value="1"/>
</dbReference>
<evidence type="ECO:0000256" key="5">
    <source>
        <dbReference type="SAM" id="Coils"/>
    </source>
</evidence>
<sequence length="301" mass="34715">MYIADEQKDTAVLEETYDNLSNVCLQKKKTIENLENEIRDYEYYEVQAKCEGQNCRQISVGLTTTRTQVYRTQMHLMNKNALQKVSRAAIMLLLEESAEELTLVTILVEEVVVLLGVIGLGAVLKKYGAHGVYETDKILENQYKIKLEDLDNLNNLRDIKTSELEHALSEIDEQMVKLNRANSRIQFVEKQIDKSYDLDNQSAIDLKKRDIMVRMMKRVNKSVLDQLSEMSVRNIEVEPTIKQYLSEKNLELPPVSSLIMNQVKLNNNLSTDVTSIGSNASMKRFELIKMLTYDRVRLNIK</sequence>
<feature type="coiled-coil region" evidence="5">
    <location>
        <begin position="150"/>
        <end position="191"/>
    </location>
</feature>
<reference evidence="6 7" key="1">
    <citation type="submission" date="2019-08" db="EMBL/GenBank/DDBJ databases">
        <authorList>
            <person name="Alioto T."/>
            <person name="Alioto T."/>
            <person name="Gomez Garrido J."/>
        </authorList>
    </citation>
    <scope>NUCLEOTIDE SEQUENCE [LARGE SCALE GENOMIC DNA]</scope>
</reference>
<evidence type="ECO:0000256" key="3">
    <source>
        <dbReference type="ARBA" id="ARBA00023054"/>
    </source>
</evidence>
<dbReference type="GO" id="GO:0060285">
    <property type="term" value="P:cilium-dependent cell motility"/>
    <property type="evidence" value="ECO:0007669"/>
    <property type="project" value="TreeGrafter"/>
</dbReference>
<protein>
    <recommendedName>
        <fullName evidence="2">Coiled-coil domain-containing protein 39</fullName>
    </recommendedName>
</protein>
<dbReference type="InterPro" id="IPR033290">
    <property type="entry name" value="CCDC39"/>
</dbReference>
<feature type="coiled-coil region" evidence="5">
    <location>
        <begin position="17"/>
        <end position="51"/>
    </location>
</feature>
<accession>A0A5E4NGK1</accession>
<dbReference type="PANTHER" id="PTHR18962:SF0">
    <property type="entry name" value="COILED-COIL DOMAIN-CONTAINING PROTEIN 39"/>
    <property type="match status" value="1"/>
</dbReference>
<evidence type="ECO:0000256" key="4">
    <source>
        <dbReference type="ARBA" id="ARBA00045182"/>
    </source>
</evidence>
<dbReference type="EMBL" id="CABPRJ010002374">
    <property type="protein sequence ID" value="VVC44038.1"/>
    <property type="molecule type" value="Genomic_DNA"/>
</dbReference>
<keyword evidence="3 5" id="KW-0175">Coiled coil</keyword>
<dbReference type="AlphaFoldDB" id="A0A5E4NGK1"/>
<evidence type="ECO:0000313" key="7">
    <source>
        <dbReference type="Proteomes" id="UP000325440"/>
    </source>
</evidence>
<dbReference type="OrthoDB" id="420518at2759"/>
<gene>
    <name evidence="6" type="ORF">CINCED_3A017136</name>
</gene>
<proteinExistence type="inferred from homology"/>
<dbReference type="GO" id="GO:0036159">
    <property type="term" value="P:inner dynein arm assembly"/>
    <property type="evidence" value="ECO:0007669"/>
    <property type="project" value="InterPro"/>
</dbReference>